<feature type="transmembrane region" description="Helical" evidence="2">
    <location>
        <begin position="213"/>
        <end position="233"/>
    </location>
</feature>
<proteinExistence type="predicted"/>
<dbReference type="Proteomes" id="UP000256326">
    <property type="component" value="Unassembled WGS sequence"/>
</dbReference>
<feature type="transmembrane region" description="Helical" evidence="2">
    <location>
        <begin position="358"/>
        <end position="378"/>
    </location>
</feature>
<dbReference type="PANTHER" id="PTHR37305:SF1">
    <property type="entry name" value="MEMBRANE PROTEIN"/>
    <property type="match status" value="1"/>
</dbReference>
<evidence type="ECO:0000256" key="1">
    <source>
        <dbReference type="SAM" id="MobiDB-lite"/>
    </source>
</evidence>
<dbReference type="InterPro" id="IPR027268">
    <property type="entry name" value="Peptidase_M4/M1_CTD_sf"/>
</dbReference>
<evidence type="ECO:0000256" key="2">
    <source>
        <dbReference type="SAM" id="Phobius"/>
    </source>
</evidence>
<dbReference type="PANTHER" id="PTHR37305">
    <property type="entry name" value="INTEGRAL MEMBRANE PROTEIN-RELATED"/>
    <property type="match status" value="1"/>
</dbReference>
<evidence type="ECO:0000313" key="4">
    <source>
        <dbReference type="EMBL" id="REC69099.1"/>
    </source>
</evidence>
<feature type="transmembrane region" description="Helical" evidence="2">
    <location>
        <begin position="404"/>
        <end position="422"/>
    </location>
</feature>
<comment type="caution">
    <text evidence="4">The sequence shown here is derived from an EMBL/GenBank/DDBJ whole genome shotgun (WGS) entry which is preliminary data.</text>
</comment>
<dbReference type="InterPro" id="IPR014782">
    <property type="entry name" value="Peptidase_M1_dom"/>
</dbReference>
<feature type="transmembrane region" description="Helical" evidence="2">
    <location>
        <begin position="92"/>
        <end position="117"/>
    </location>
</feature>
<feature type="transmembrane region" description="Helical" evidence="2">
    <location>
        <begin position="281"/>
        <end position="298"/>
    </location>
</feature>
<feature type="domain" description="Peptidase M1 membrane alanine aminopeptidase" evidence="3">
    <location>
        <begin position="913"/>
        <end position="1116"/>
    </location>
</feature>
<dbReference type="GO" id="GO:0008237">
    <property type="term" value="F:metallopeptidase activity"/>
    <property type="evidence" value="ECO:0007669"/>
    <property type="project" value="InterPro"/>
</dbReference>
<name>A0A3D9CTQ4_9FLAO</name>
<feature type="region of interest" description="Disordered" evidence="1">
    <location>
        <begin position="1242"/>
        <end position="1264"/>
    </location>
</feature>
<keyword evidence="2" id="KW-1133">Transmembrane helix</keyword>
<dbReference type="Pfam" id="PF01433">
    <property type="entry name" value="Peptidase_M1"/>
    <property type="match status" value="1"/>
</dbReference>
<dbReference type="GO" id="GO:0008270">
    <property type="term" value="F:zinc ion binding"/>
    <property type="evidence" value="ECO:0007669"/>
    <property type="project" value="InterPro"/>
</dbReference>
<accession>A0A3D9CTQ4</accession>
<feature type="transmembrane region" description="Helical" evidence="2">
    <location>
        <begin position="184"/>
        <end position="206"/>
    </location>
</feature>
<keyword evidence="5" id="KW-1185">Reference proteome</keyword>
<reference evidence="4 5" key="1">
    <citation type="journal article" date="2006" name="Int. J. Syst. Evol. Microbiol.">
        <title>Chryseobacterium hispanicum sp. nov., isolated from the drinking water distribution system of Sevilla, Spain.</title>
        <authorList>
            <person name="Gallego V."/>
            <person name="Garcia M.T."/>
            <person name="Ventosa A."/>
        </authorList>
    </citation>
    <scope>NUCLEOTIDE SEQUENCE [LARGE SCALE GENOMIC DNA]</scope>
    <source>
        <strain evidence="4 5">KCTC 22104</strain>
    </source>
</reference>
<keyword evidence="2" id="KW-0812">Transmembrane</keyword>
<feature type="transmembrane region" description="Helical" evidence="2">
    <location>
        <begin position="448"/>
        <end position="471"/>
    </location>
</feature>
<gene>
    <name evidence="4" type="ORF">DRF58_13150</name>
</gene>
<evidence type="ECO:0000313" key="5">
    <source>
        <dbReference type="Proteomes" id="UP000256326"/>
    </source>
</evidence>
<dbReference type="AlphaFoldDB" id="A0A3D9CTQ4"/>
<organism evidence="4 5">
    <name type="scientific">Epilithonimonas hispanica</name>
    <dbReference type="NCBI Taxonomy" id="358687"/>
    <lineage>
        <taxon>Bacteria</taxon>
        <taxon>Pseudomonadati</taxon>
        <taxon>Bacteroidota</taxon>
        <taxon>Flavobacteriia</taxon>
        <taxon>Flavobacteriales</taxon>
        <taxon>Weeksellaceae</taxon>
        <taxon>Chryseobacterium group</taxon>
        <taxon>Epilithonimonas</taxon>
    </lineage>
</organism>
<dbReference type="Gene3D" id="1.10.390.10">
    <property type="entry name" value="Neutral Protease Domain 2"/>
    <property type="match status" value="1"/>
</dbReference>
<dbReference type="SUPFAM" id="SSF55486">
    <property type="entry name" value="Metalloproteases ('zincins'), catalytic domain"/>
    <property type="match status" value="1"/>
</dbReference>
<feature type="transmembrane region" description="Helical" evidence="2">
    <location>
        <begin position="52"/>
        <end position="72"/>
    </location>
</feature>
<feature type="transmembrane region" description="Helical" evidence="2">
    <location>
        <begin position="560"/>
        <end position="585"/>
    </location>
</feature>
<feature type="transmembrane region" description="Helical" evidence="2">
    <location>
        <begin position="515"/>
        <end position="532"/>
    </location>
</feature>
<evidence type="ECO:0000259" key="3">
    <source>
        <dbReference type="Pfam" id="PF01433"/>
    </source>
</evidence>
<feature type="transmembrane region" description="Helical" evidence="2">
    <location>
        <begin position="606"/>
        <end position="628"/>
    </location>
</feature>
<dbReference type="EMBL" id="QNUG01000030">
    <property type="protein sequence ID" value="REC69099.1"/>
    <property type="molecule type" value="Genomic_DNA"/>
</dbReference>
<feature type="transmembrane region" description="Helical" evidence="2">
    <location>
        <begin position="491"/>
        <end position="508"/>
    </location>
</feature>
<protein>
    <recommendedName>
        <fullName evidence="3">Peptidase M1 membrane alanine aminopeptidase domain-containing protein</fullName>
    </recommendedName>
</protein>
<sequence length="1264" mass="145774">MRKLSQTQILFQWNLIWKTCISQVSPKKWQLMFKELFSFELRNGFKKWSTQIYFLVFLTLGVLVGLGTTGAFDTSTSDSILIKNSSLAIARLIVGMSGNIMVLINGIMMISIMATAIQKDYAYNFHGLLYTTPITKSGYFFGRFLANFLLSIYVFSGILIGYFFGTLYGLGTPQLGPVNIINYLWPFLIFTVTNTLIIGSIFFALTTLTRSTLASYLFCVILLLLSILSDNILSDIKNKDLASLLDPFGNFALRQTTEYWTPYEQNENTIPLSGILLWNRLLWLGIAVFCVGITYFKFDFNQFLQPFSLFKKKKTTLVETYTNSEKSLQEILNVQKDFGWIAKLKELFYLSFFEVKRIVYTPFFGIIAFIFGVLMIVISNYMKSMYDAESIPVTFLMAELAEEGLSFFLLLLIVFFAGNIVWRERENKIDELIGVSTVSSFNLMFSKFLGMVWMVILMQIFSNLICIGIQFYKGFYDIEPLTYLKFNLYNLPYYLVLIGFSLFIQLIVNNKYFGFFLGIFPVVFLPMLYNYLEMNGILYSFNSNGPQLPYSALNGFGQVLYSYFIVKSYWILMMLFLLFIALLVFPRGKEKGLSKKYLLAKTSFKLKHKALLFLFLFSTVGLGGYIYYNTHILNKSYTEVEMEKMRVDYEKKYKNLEKIDQPRIVSSDLKIDIFPEKSGWSVVGIYYIKNKHQKPIDSIILKYPNNLDGHYSFKKIQLASPGKDIFNDEKFGLKLVKLNQPLQPGDSIALNFQYTFEPKGFANSETETDVVRNGSFFNSNNLPGLGYSADTELSENSARKKYGLKPKPRLAKVNDAKARMNNYISNDSDWIRFQTQISTDNNQIAIAPGYLQKEWKANGRRYFTYKMDSPILNFYAFLSADYQVKKAKWNNVNIEIYYQKGHEYNLDRMISSIQKSLDYYTKNFGPYQHKQVRIIEFPRYASFAQSFPNTIPYSEEIGFLTKVEPDKPEKIDLPFYVTAHEVAHQWWAHQVIGGNVQGSAMMSETFSQYSALMVMEHEYGAPAMKKFLSYELDKYLQGRTRETKNEMPLMLIENQSYIHYNKGSVVMYALKDYLGEAKLNSILKKYLNQTKFQEPPYTNSVEFVNLLKKETPDSLQYLVKDMFENITLYENYVKNLSYKKVGAKYEVKLTVGSAKYRVDGKGKSKKVPVADYIDIAVLGAKSKQFPEGKELVFQKVKMDKPEKTFTFYVNEEPLQAGIDPYAKLIDRNVDNNVHDFKSKPEKVNLDEDEKSGGAGVKVTVNTGD</sequence>
<feature type="transmembrane region" description="Helical" evidence="2">
    <location>
        <begin position="138"/>
        <end position="164"/>
    </location>
</feature>
<keyword evidence="2" id="KW-0472">Membrane</keyword>